<sequence length="80" mass="8844">MGDGQEWVAVVVDDEGGYKFLGSADRRAAGGKDFTRHRGRAARFDSEVAALAAAQDLRREYEGRAGYRGWITRVEARPVD</sequence>
<evidence type="ECO:0000313" key="2">
    <source>
        <dbReference type="Proteomes" id="UP000612808"/>
    </source>
</evidence>
<name>A0A8J3NA16_9ACTN</name>
<dbReference type="AlphaFoldDB" id="A0A8J3NA16"/>
<evidence type="ECO:0000313" key="1">
    <source>
        <dbReference type="EMBL" id="GID11899.1"/>
    </source>
</evidence>
<comment type="caution">
    <text evidence="1">The sequence shown here is derived from an EMBL/GenBank/DDBJ whole genome shotgun (WGS) entry which is preliminary data.</text>
</comment>
<protein>
    <submittedName>
        <fullName evidence="1">Uncharacterized protein</fullName>
    </submittedName>
</protein>
<accession>A0A8J3NA16</accession>
<dbReference type="EMBL" id="BOMB01000015">
    <property type="protein sequence ID" value="GID11899.1"/>
    <property type="molecule type" value="Genomic_DNA"/>
</dbReference>
<keyword evidence="2" id="KW-1185">Reference proteome</keyword>
<organism evidence="1 2">
    <name type="scientific">Actinocatenispora rupis</name>
    <dbReference type="NCBI Taxonomy" id="519421"/>
    <lineage>
        <taxon>Bacteria</taxon>
        <taxon>Bacillati</taxon>
        <taxon>Actinomycetota</taxon>
        <taxon>Actinomycetes</taxon>
        <taxon>Micromonosporales</taxon>
        <taxon>Micromonosporaceae</taxon>
        <taxon>Actinocatenispora</taxon>
    </lineage>
</organism>
<proteinExistence type="predicted"/>
<reference evidence="1" key="1">
    <citation type="submission" date="2021-01" db="EMBL/GenBank/DDBJ databases">
        <title>Whole genome shotgun sequence of Actinocatenispora rupis NBRC 107355.</title>
        <authorList>
            <person name="Komaki H."/>
            <person name="Tamura T."/>
        </authorList>
    </citation>
    <scope>NUCLEOTIDE SEQUENCE</scope>
    <source>
        <strain evidence="1">NBRC 107355</strain>
    </source>
</reference>
<dbReference type="Proteomes" id="UP000612808">
    <property type="component" value="Unassembled WGS sequence"/>
</dbReference>
<dbReference type="RefSeq" id="WP_203657890.1">
    <property type="nucleotide sequence ID" value="NZ_BAAAZM010000005.1"/>
</dbReference>
<gene>
    <name evidence="1" type="ORF">Aru02nite_27880</name>
</gene>